<dbReference type="Gene3D" id="1.20.5.110">
    <property type="match status" value="1"/>
</dbReference>
<dbReference type="OrthoDB" id="6433191at2759"/>
<dbReference type="SUPFAM" id="SSF58038">
    <property type="entry name" value="SNARE fusion complex"/>
    <property type="match status" value="1"/>
</dbReference>
<keyword evidence="3" id="KW-1185">Reference proteome</keyword>
<evidence type="ECO:0000313" key="3">
    <source>
        <dbReference type="Proteomes" id="UP000054408"/>
    </source>
</evidence>
<dbReference type="eggNOG" id="KOG0811">
    <property type="taxonomic scope" value="Eukaryota"/>
</dbReference>
<dbReference type="EMBL" id="GL349443">
    <property type="protein sequence ID" value="KNC46618.1"/>
    <property type="molecule type" value="Genomic_DNA"/>
</dbReference>
<dbReference type="AlphaFoldDB" id="A0A0L0D5P3"/>
<accession>A0A0L0D5P3</accession>
<proteinExistence type="predicted"/>
<dbReference type="PROSITE" id="PS50192">
    <property type="entry name" value="T_SNARE"/>
    <property type="match status" value="1"/>
</dbReference>
<dbReference type="CDD" id="cd15840">
    <property type="entry name" value="SNARE_Qa"/>
    <property type="match status" value="1"/>
</dbReference>
<evidence type="ECO:0000313" key="2">
    <source>
        <dbReference type="EMBL" id="KNC46618.1"/>
    </source>
</evidence>
<gene>
    <name evidence="2" type="ORF">AMSG_03054</name>
</gene>
<dbReference type="SMART" id="SM00397">
    <property type="entry name" value="t_SNARE"/>
    <property type="match status" value="1"/>
</dbReference>
<dbReference type="GeneID" id="25562690"/>
<dbReference type="Proteomes" id="UP000054408">
    <property type="component" value="Unassembled WGS sequence"/>
</dbReference>
<organism evidence="2 3">
    <name type="scientific">Thecamonas trahens ATCC 50062</name>
    <dbReference type="NCBI Taxonomy" id="461836"/>
    <lineage>
        <taxon>Eukaryota</taxon>
        <taxon>Apusozoa</taxon>
        <taxon>Apusomonadida</taxon>
        <taxon>Apusomonadidae</taxon>
        <taxon>Thecamonas</taxon>
    </lineage>
</organism>
<feature type="domain" description="T-SNARE coiled-coil homology" evidence="1">
    <location>
        <begin position="289"/>
        <end position="345"/>
    </location>
</feature>
<reference evidence="2 3" key="1">
    <citation type="submission" date="2010-05" db="EMBL/GenBank/DDBJ databases">
        <title>The Genome Sequence of Thecamonas trahens ATCC 50062.</title>
        <authorList>
            <consortium name="The Broad Institute Genome Sequencing Platform"/>
            <person name="Russ C."/>
            <person name="Cuomo C."/>
            <person name="Shea T."/>
            <person name="Young S.K."/>
            <person name="Zeng Q."/>
            <person name="Koehrsen M."/>
            <person name="Haas B."/>
            <person name="Borodovsky M."/>
            <person name="Guigo R."/>
            <person name="Alvarado L."/>
            <person name="Berlin A."/>
            <person name="Bochicchio J."/>
            <person name="Borenstein D."/>
            <person name="Chapman S."/>
            <person name="Chen Z."/>
            <person name="Freedman E."/>
            <person name="Gellesch M."/>
            <person name="Goldberg J."/>
            <person name="Griggs A."/>
            <person name="Gujja S."/>
            <person name="Heilman E."/>
            <person name="Heiman D."/>
            <person name="Hepburn T."/>
            <person name="Howarth C."/>
            <person name="Jen D."/>
            <person name="Larson L."/>
            <person name="Mehta T."/>
            <person name="Park D."/>
            <person name="Pearson M."/>
            <person name="Roberts A."/>
            <person name="Saif S."/>
            <person name="Shenoy N."/>
            <person name="Sisk P."/>
            <person name="Stolte C."/>
            <person name="Sykes S."/>
            <person name="Thomson T."/>
            <person name="Walk T."/>
            <person name="White J."/>
            <person name="Yandava C."/>
            <person name="Burger G."/>
            <person name="Gray M.W."/>
            <person name="Holland P.W.H."/>
            <person name="King N."/>
            <person name="Lang F.B.F."/>
            <person name="Roger A.J."/>
            <person name="Ruiz-Trillo I."/>
            <person name="Lander E."/>
            <person name="Nusbaum C."/>
        </authorList>
    </citation>
    <scope>NUCLEOTIDE SEQUENCE [LARGE SCALE GENOMIC DNA]</scope>
    <source>
        <strain evidence="2 3">ATCC 50062</strain>
    </source>
</reference>
<protein>
    <recommendedName>
        <fullName evidence="1">t-SNARE coiled-coil homology domain-containing protein</fullName>
    </recommendedName>
</protein>
<dbReference type="InterPro" id="IPR000727">
    <property type="entry name" value="T_SNARE_dom"/>
</dbReference>
<dbReference type="RefSeq" id="XP_013760391.1">
    <property type="nucleotide sequence ID" value="XM_013904937.1"/>
</dbReference>
<sequence>MSASQSHSRRVVSENEASAAASAAIKAMRAKRAAGGKRRGVSMAADGRAVDPEEVAALAAYGDVPVGELRSRLEHLLQYLSVCVSHLMTYVESVDGAAVSSPSGDAASVSRFMVRELEQANALSADIRCLLRVLKLRLVGPRGVYDPSLLADELRRFATYGSALADVRTTVQRHAEFAQHSEAFPDAPTVSDLAPYDEDAAAAASTLPAEPTRSRLSSFVSFFYPSKAPSADAGSAASREHDAAVPLLADPARVGSVELPPAGQALELVSIPYTEADAAADAAAEAALRSKSIEEIESDMAELHAMFLDVAAMVEQDGEQLEVAAANIEEADANVEEGTRTLSLASKLAHFGLPLVGAGVGGLLFGPVGALAGAKGASAMGVTAAGAGLGWASVKGIIKAGRH</sequence>
<name>A0A0L0D5P3_THETB</name>
<dbReference type="STRING" id="461836.A0A0L0D5P3"/>
<evidence type="ECO:0000259" key="1">
    <source>
        <dbReference type="PROSITE" id="PS50192"/>
    </source>
</evidence>